<evidence type="ECO:0000313" key="2">
    <source>
        <dbReference type="Proteomes" id="UP001597440"/>
    </source>
</evidence>
<organism evidence="1 2">
    <name type="scientific">Sphingobacterium tabacisoli</name>
    <dbReference type="NCBI Taxonomy" id="2044855"/>
    <lineage>
        <taxon>Bacteria</taxon>
        <taxon>Pseudomonadati</taxon>
        <taxon>Bacteroidota</taxon>
        <taxon>Sphingobacteriia</taxon>
        <taxon>Sphingobacteriales</taxon>
        <taxon>Sphingobacteriaceae</taxon>
        <taxon>Sphingobacterium</taxon>
    </lineage>
</organism>
<accession>A0ABW5L2P5</accession>
<dbReference type="RefSeq" id="WP_210353778.1">
    <property type="nucleotide sequence ID" value="NZ_JAEQMU010000001.1"/>
</dbReference>
<protein>
    <recommendedName>
        <fullName evidence="3">HTH merR-type domain-containing protein</fullName>
    </recommendedName>
</protein>
<reference evidence="2" key="1">
    <citation type="journal article" date="2019" name="Int. J. Syst. Evol. Microbiol.">
        <title>The Global Catalogue of Microorganisms (GCM) 10K type strain sequencing project: providing services to taxonomists for standard genome sequencing and annotation.</title>
        <authorList>
            <consortium name="The Broad Institute Genomics Platform"/>
            <consortium name="The Broad Institute Genome Sequencing Center for Infectious Disease"/>
            <person name="Wu L."/>
            <person name="Ma J."/>
        </authorList>
    </citation>
    <scope>NUCLEOTIDE SEQUENCE [LARGE SCALE GENOMIC DNA]</scope>
    <source>
        <strain evidence="2">KCTC 52298</strain>
    </source>
</reference>
<evidence type="ECO:0008006" key="3">
    <source>
        <dbReference type="Google" id="ProtNLM"/>
    </source>
</evidence>
<dbReference type="Proteomes" id="UP001597440">
    <property type="component" value="Unassembled WGS sequence"/>
</dbReference>
<comment type="caution">
    <text evidence="1">The sequence shown here is derived from an EMBL/GenBank/DDBJ whole genome shotgun (WGS) entry which is preliminary data.</text>
</comment>
<name>A0ABW5L2P5_9SPHI</name>
<gene>
    <name evidence="1" type="ORF">ACFSQW_13685</name>
</gene>
<proteinExistence type="predicted"/>
<keyword evidence="2" id="KW-1185">Reference proteome</keyword>
<dbReference type="EMBL" id="JBHULD010000014">
    <property type="protein sequence ID" value="MFD2555452.1"/>
    <property type="molecule type" value="Genomic_DNA"/>
</dbReference>
<sequence>MNNIIFNNKFPVSYIAKLFKVDTLIVKTWSKTFSEYLGKSANPTKGTQRYFELDDIRVMAYIYYYWEDQPDLEHIKIGLNINSHYDHELIDDLLLKISPFAFDYHDEIDETWKHGVLFGGLSEFSDIFYLANSYKLAGDELIAVALKDEAPWDLFCPAVYNYRHATELYLKSMFSSSKQTHNLKTLFEKFKNGIKEKYNQDCPDWFTNIISTFDTFDPYGTALRYGEDTNSKEVFIDFIQMKTAMGWMSESFQNIRRHQGLTDV</sequence>
<evidence type="ECO:0000313" key="1">
    <source>
        <dbReference type="EMBL" id="MFD2555452.1"/>
    </source>
</evidence>